<reference evidence="2 3" key="1">
    <citation type="submission" date="2020-03" db="EMBL/GenBank/DDBJ databases">
        <title>Dissostichus mawsoni Genome sequencing and assembly.</title>
        <authorList>
            <person name="Park H."/>
        </authorList>
    </citation>
    <scope>NUCLEOTIDE SEQUENCE [LARGE SCALE GENOMIC DNA]</scope>
    <source>
        <strain evidence="2">DM0001</strain>
        <tissue evidence="2">Muscle</tissue>
    </source>
</reference>
<keyword evidence="3" id="KW-1185">Reference proteome</keyword>
<evidence type="ECO:0000313" key="3">
    <source>
        <dbReference type="Proteomes" id="UP000518266"/>
    </source>
</evidence>
<proteinExistence type="predicted"/>
<dbReference type="EMBL" id="JAAKFY010000026">
    <property type="protein sequence ID" value="KAF3833589.1"/>
    <property type="molecule type" value="Genomic_DNA"/>
</dbReference>
<feature type="region of interest" description="Disordered" evidence="1">
    <location>
        <begin position="1"/>
        <end position="27"/>
    </location>
</feature>
<dbReference type="AlphaFoldDB" id="A0A7J5XA94"/>
<evidence type="ECO:0000313" key="2">
    <source>
        <dbReference type="EMBL" id="KAF3833589.1"/>
    </source>
</evidence>
<evidence type="ECO:0000256" key="1">
    <source>
        <dbReference type="SAM" id="MobiDB-lite"/>
    </source>
</evidence>
<organism evidence="2 3">
    <name type="scientific">Dissostichus mawsoni</name>
    <name type="common">Antarctic cod</name>
    <dbReference type="NCBI Taxonomy" id="36200"/>
    <lineage>
        <taxon>Eukaryota</taxon>
        <taxon>Metazoa</taxon>
        <taxon>Chordata</taxon>
        <taxon>Craniata</taxon>
        <taxon>Vertebrata</taxon>
        <taxon>Euteleostomi</taxon>
        <taxon>Actinopterygii</taxon>
        <taxon>Neopterygii</taxon>
        <taxon>Teleostei</taxon>
        <taxon>Neoteleostei</taxon>
        <taxon>Acanthomorphata</taxon>
        <taxon>Eupercaria</taxon>
        <taxon>Perciformes</taxon>
        <taxon>Notothenioidei</taxon>
        <taxon>Nototheniidae</taxon>
        <taxon>Dissostichus</taxon>
    </lineage>
</organism>
<protein>
    <submittedName>
        <fullName evidence="2">Uncharacterized protein</fullName>
    </submittedName>
</protein>
<sequence length="181" mass="19476">MFSGTTCSSGDPPPTEEGLQPPGFTPGAACRPYARLLQGIMTPVSGGEQRDSVMRRQTGRNSPGIQLMANIKAPPPGVLERENRLGSEFCRSESGSEAPRGPPFTPATSGGERTRSFLSLYVFCVVKAGSAFHSCTRCYVYKKNKMDNAYDNIDVVNINSKGALPDSVIVTQITAEELKQI</sequence>
<feature type="region of interest" description="Disordered" evidence="1">
    <location>
        <begin position="89"/>
        <end position="111"/>
    </location>
</feature>
<name>A0A7J5XA94_DISMA</name>
<dbReference type="Proteomes" id="UP000518266">
    <property type="component" value="Unassembled WGS sequence"/>
</dbReference>
<comment type="caution">
    <text evidence="2">The sequence shown here is derived from an EMBL/GenBank/DDBJ whole genome shotgun (WGS) entry which is preliminary data.</text>
</comment>
<gene>
    <name evidence="2" type="ORF">F7725_024793</name>
</gene>
<accession>A0A7J5XA94</accession>